<evidence type="ECO:0000313" key="3">
    <source>
        <dbReference type="EMBL" id="RDV04077.1"/>
    </source>
</evidence>
<evidence type="ECO:0000313" key="4">
    <source>
        <dbReference type="Proteomes" id="UP000263993"/>
    </source>
</evidence>
<dbReference type="Pfam" id="PF13185">
    <property type="entry name" value="GAF_2"/>
    <property type="match status" value="1"/>
</dbReference>
<dbReference type="InterPro" id="IPR000160">
    <property type="entry name" value="GGDEF_dom"/>
</dbReference>
<dbReference type="AlphaFoldDB" id="A0A371B9A3"/>
<organism evidence="3 4">
    <name type="scientific">Undibacter mobilis</name>
    <dbReference type="NCBI Taxonomy" id="2292256"/>
    <lineage>
        <taxon>Bacteria</taxon>
        <taxon>Pseudomonadati</taxon>
        <taxon>Pseudomonadota</taxon>
        <taxon>Alphaproteobacteria</taxon>
        <taxon>Hyphomicrobiales</taxon>
        <taxon>Nitrobacteraceae</taxon>
        <taxon>Undibacter</taxon>
    </lineage>
</organism>
<dbReference type="Gene3D" id="3.30.70.270">
    <property type="match status" value="1"/>
</dbReference>
<dbReference type="CDD" id="cd01949">
    <property type="entry name" value="GGDEF"/>
    <property type="match status" value="1"/>
</dbReference>
<feature type="domain" description="GGDEF" evidence="2">
    <location>
        <begin position="187"/>
        <end position="318"/>
    </location>
</feature>
<dbReference type="PROSITE" id="PS50883">
    <property type="entry name" value="EAL"/>
    <property type="match status" value="1"/>
</dbReference>
<sequence length="598" mass="65055">MVRGEGFEAIANRLCLRAEELAPGAICTIVGVNGEGRLKAVASPSLPTSYGEAITGLEIGPSVGSCGTAAYLGEPVEVDDISTSPLWAPYKDLVLPLGLQACWSFPIKTSDGRVAAAFGFYFKDKRGPTVFERSIVNTCVHLCSIAIEHALTQKRNHALAYYDQLTGLPNRRSFDDMMFDRIVSMDPAFGLLVVDIDNLKIANDTMGHVVGDSLIQEVAARLSQIVPNGASRIGGDEFAVLIDGCRSHAELAAAADRIVEAMKTTFDCAGYTLTPQITMGGVVYEIDGVDPDLLRQNADFAIYHAKSVNRGGYALFKRDMRTSIATRMSTIRTVGEALNEERVVPFYQPLITLSDGTIHGFEALARIKMDNGAIVSAGQFQAALSDPSIAFRLTDQMLRHIARDMRGWMEGGFNVGHVGINLSTADFHRGDVEQRLLAAFEPAGVPLDRIVVEVTEGVFMDSTDDKVVHVIESLRRKGITVALDDFGTGFASLTHLIRFPVDCIKVDKSFVDRMLTDHPSQLVVELLVDLSRKLHMHTVAEGIETQAQAGWLKALGCNTGQGYYFGRPVDVEATTKLMREWQPGFPQAASLAAKKKRA</sequence>
<dbReference type="Pfam" id="PF00563">
    <property type="entry name" value="EAL"/>
    <property type="match status" value="1"/>
</dbReference>
<dbReference type="SMART" id="SM00065">
    <property type="entry name" value="GAF"/>
    <property type="match status" value="1"/>
</dbReference>
<dbReference type="Gene3D" id="3.30.450.40">
    <property type="match status" value="1"/>
</dbReference>
<comment type="caution">
    <text evidence="3">The sequence shown here is derived from an EMBL/GenBank/DDBJ whole genome shotgun (WGS) entry which is preliminary data.</text>
</comment>
<gene>
    <name evidence="3" type="ORF">DXH78_05435</name>
</gene>
<dbReference type="CDD" id="cd01948">
    <property type="entry name" value="EAL"/>
    <property type="match status" value="1"/>
</dbReference>
<dbReference type="GO" id="GO:0071111">
    <property type="term" value="F:cyclic-guanylate-specific phosphodiesterase activity"/>
    <property type="evidence" value="ECO:0007669"/>
    <property type="project" value="InterPro"/>
</dbReference>
<proteinExistence type="predicted"/>
<dbReference type="PANTHER" id="PTHR33121:SF70">
    <property type="entry name" value="SIGNALING PROTEIN YKOW"/>
    <property type="match status" value="1"/>
</dbReference>
<reference evidence="4" key="1">
    <citation type="submission" date="2018-08" db="EMBL/GenBank/DDBJ databases">
        <authorList>
            <person name="Kim S.-J."/>
            <person name="Jung G.-Y."/>
        </authorList>
    </citation>
    <scope>NUCLEOTIDE SEQUENCE [LARGE SCALE GENOMIC DNA]</scope>
    <source>
        <strain evidence="4">GY_H</strain>
    </source>
</reference>
<evidence type="ECO:0000259" key="2">
    <source>
        <dbReference type="PROSITE" id="PS50887"/>
    </source>
</evidence>
<dbReference type="SUPFAM" id="SSF55781">
    <property type="entry name" value="GAF domain-like"/>
    <property type="match status" value="1"/>
</dbReference>
<dbReference type="SMART" id="SM00052">
    <property type="entry name" value="EAL"/>
    <property type="match status" value="1"/>
</dbReference>
<protein>
    <submittedName>
        <fullName evidence="3">EAL domain-containing protein</fullName>
    </submittedName>
</protein>
<name>A0A371B9A3_9BRAD</name>
<evidence type="ECO:0000259" key="1">
    <source>
        <dbReference type="PROSITE" id="PS50883"/>
    </source>
</evidence>
<dbReference type="InterPro" id="IPR050706">
    <property type="entry name" value="Cyclic-di-GMP_PDE-like"/>
</dbReference>
<accession>A0A371B9A3</accession>
<dbReference type="NCBIfam" id="TIGR00254">
    <property type="entry name" value="GGDEF"/>
    <property type="match status" value="1"/>
</dbReference>
<dbReference type="SMART" id="SM00267">
    <property type="entry name" value="GGDEF"/>
    <property type="match status" value="1"/>
</dbReference>
<dbReference type="Pfam" id="PF00990">
    <property type="entry name" value="GGDEF"/>
    <property type="match status" value="1"/>
</dbReference>
<dbReference type="Proteomes" id="UP000263993">
    <property type="component" value="Unassembled WGS sequence"/>
</dbReference>
<dbReference type="InterPro" id="IPR029016">
    <property type="entry name" value="GAF-like_dom_sf"/>
</dbReference>
<dbReference type="InterPro" id="IPR001633">
    <property type="entry name" value="EAL_dom"/>
</dbReference>
<dbReference type="InterPro" id="IPR043128">
    <property type="entry name" value="Rev_trsase/Diguanyl_cyclase"/>
</dbReference>
<dbReference type="InterPro" id="IPR003018">
    <property type="entry name" value="GAF"/>
</dbReference>
<dbReference type="InterPro" id="IPR029787">
    <property type="entry name" value="Nucleotide_cyclase"/>
</dbReference>
<dbReference type="SUPFAM" id="SSF55073">
    <property type="entry name" value="Nucleotide cyclase"/>
    <property type="match status" value="1"/>
</dbReference>
<dbReference type="InterPro" id="IPR035919">
    <property type="entry name" value="EAL_sf"/>
</dbReference>
<keyword evidence="4" id="KW-1185">Reference proteome</keyword>
<dbReference type="EMBL" id="QRGO01000001">
    <property type="protein sequence ID" value="RDV04077.1"/>
    <property type="molecule type" value="Genomic_DNA"/>
</dbReference>
<dbReference type="PANTHER" id="PTHR33121">
    <property type="entry name" value="CYCLIC DI-GMP PHOSPHODIESTERASE PDEF"/>
    <property type="match status" value="1"/>
</dbReference>
<dbReference type="PROSITE" id="PS50887">
    <property type="entry name" value="GGDEF"/>
    <property type="match status" value="1"/>
</dbReference>
<dbReference type="SUPFAM" id="SSF141868">
    <property type="entry name" value="EAL domain-like"/>
    <property type="match status" value="1"/>
</dbReference>
<dbReference type="Gene3D" id="3.20.20.450">
    <property type="entry name" value="EAL domain"/>
    <property type="match status" value="1"/>
</dbReference>
<feature type="domain" description="EAL" evidence="1">
    <location>
        <begin position="327"/>
        <end position="582"/>
    </location>
</feature>